<keyword evidence="1" id="KW-1133">Transmembrane helix</keyword>
<evidence type="ECO:0000313" key="2">
    <source>
        <dbReference type="EMBL" id="SVE39014.1"/>
    </source>
</evidence>
<keyword evidence="1" id="KW-0472">Membrane</keyword>
<dbReference type="AlphaFoldDB" id="A0A383D3V0"/>
<feature type="transmembrane region" description="Helical" evidence="1">
    <location>
        <begin position="12"/>
        <end position="34"/>
    </location>
</feature>
<reference evidence="2" key="1">
    <citation type="submission" date="2018-05" db="EMBL/GenBank/DDBJ databases">
        <authorList>
            <person name="Lanie J.A."/>
            <person name="Ng W.-L."/>
            <person name="Kazmierczak K.M."/>
            <person name="Andrzejewski T.M."/>
            <person name="Davidsen T.M."/>
            <person name="Wayne K.J."/>
            <person name="Tettelin H."/>
            <person name="Glass J.I."/>
            <person name="Rusch D."/>
            <person name="Podicherti R."/>
            <person name="Tsui H.-C.T."/>
            <person name="Winkler M.E."/>
        </authorList>
    </citation>
    <scope>NUCLEOTIDE SEQUENCE</scope>
</reference>
<dbReference type="PROSITE" id="PS51257">
    <property type="entry name" value="PROKAR_LIPOPROTEIN"/>
    <property type="match status" value="1"/>
</dbReference>
<organism evidence="2">
    <name type="scientific">marine metagenome</name>
    <dbReference type="NCBI Taxonomy" id="408172"/>
    <lineage>
        <taxon>unclassified sequences</taxon>
        <taxon>metagenomes</taxon>
        <taxon>ecological metagenomes</taxon>
    </lineage>
</organism>
<sequence length="55" mass="5958">MPSRVGWRLTWHWSAVSLVVVLGVMSSGCGYALAGRGSFLPDYIETIGVPMFGNQ</sequence>
<name>A0A383D3V0_9ZZZZ</name>
<proteinExistence type="predicted"/>
<protein>
    <submittedName>
        <fullName evidence="2">Uncharacterized protein</fullName>
    </submittedName>
</protein>
<accession>A0A383D3V0</accession>
<dbReference type="EMBL" id="UINC01213989">
    <property type="protein sequence ID" value="SVE39014.1"/>
    <property type="molecule type" value="Genomic_DNA"/>
</dbReference>
<keyword evidence="1" id="KW-0812">Transmembrane</keyword>
<feature type="non-terminal residue" evidence="2">
    <location>
        <position position="55"/>
    </location>
</feature>
<evidence type="ECO:0000256" key="1">
    <source>
        <dbReference type="SAM" id="Phobius"/>
    </source>
</evidence>
<gene>
    <name evidence="2" type="ORF">METZ01_LOCUS491868</name>
</gene>